<evidence type="ECO:0000256" key="1">
    <source>
        <dbReference type="ARBA" id="ARBA00023002"/>
    </source>
</evidence>
<dbReference type="Gene3D" id="2.120.10.30">
    <property type="entry name" value="TolB, C-terminal domain"/>
    <property type="match status" value="2"/>
</dbReference>
<dbReference type="PANTHER" id="PTHR48075">
    <property type="entry name" value="3-HYDROXYACYL-COA DEHYDROGENASE FAMILY PROTEIN"/>
    <property type="match status" value="1"/>
</dbReference>
<dbReference type="InterPro" id="IPR006108">
    <property type="entry name" value="3HC_DH_C"/>
</dbReference>
<dbReference type="InterPro" id="IPR008927">
    <property type="entry name" value="6-PGluconate_DH-like_C_sf"/>
</dbReference>
<evidence type="ECO:0000313" key="4">
    <source>
        <dbReference type="EMBL" id="KAH7259380.1"/>
    </source>
</evidence>
<feature type="domain" description="3-hydroxyacyl-CoA dehydrogenase C-terminal" evidence="2">
    <location>
        <begin position="190"/>
        <end position="255"/>
    </location>
</feature>
<dbReference type="Proteomes" id="UP000720189">
    <property type="component" value="Unassembled WGS sequence"/>
</dbReference>
<dbReference type="RefSeq" id="XP_046052088.1">
    <property type="nucleotide sequence ID" value="XM_046201075.1"/>
</dbReference>
<keyword evidence="1" id="KW-0560">Oxidoreductase</keyword>
<organism evidence="4 5">
    <name type="scientific">Fusarium redolens</name>
    <dbReference type="NCBI Taxonomy" id="48865"/>
    <lineage>
        <taxon>Eukaryota</taxon>
        <taxon>Fungi</taxon>
        <taxon>Dikarya</taxon>
        <taxon>Ascomycota</taxon>
        <taxon>Pezizomycotina</taxon>
        <taxon>Sordariomycetes</taxon>
        <taxon>Hypocreomycetidae</taxon>
        <taxon>Hypocreales</taxon>
        <taxon>Nectriaceae</taxon>
        <taxon>Fusarium</taxon>
        <taxon>Fusarium redolens species complex</taxon>
    </lineage>
</organism>
<evidence type="ECO:0000259" key="2">
    <source>
        <dbReference type="Pfam" id="PF00725"/>
    </source>
</evidence>
<gene>
    <name evidence="4" type="ORF">BKA55DRAFT_724400</name>
</gene>
<dbReference type="Gene3D" id="1.10.1040.10">
    <property type="entry name" value="N-(1-d-carboxylethyl)-l-norvaline Dehydrogenase, domain 2"/>
    <property type="match status" value="1"/>
</dbReference>
<dbReference type="PANTHER" id="PTHR48075:SF5">
    <property type="entry name" value="3-HYDROXYBUTYRYL-COA DEHYDROGENASE"/>
    <property type="match status" value="1"/>
</dbReference>
<name>A0A9P9KJF4_FUSRE</name>
<comment type="caution">
    <text evidence="4">The sequence shown here is derived from an EMBL/GenBank/DDBJ whole genome shotgun (WGS) entry which is preliminary data.</text>
</comment>
<dbReference type="GO" id="GO:0016616">
    <property type="term" value="F:oxidoreductase activity, acting on the CH-OH group of donors, NAD or NADP as acceptor"/>
    <property type="evidence" value="ECO:0007669"/>
    <property type="project" value="InterPro"/>
</dbReference>
<dbReference type="SUPFAM" id="SSF51735">
    <property type="entry name" value="NAD(P)-binding Rossmann-fold domains"/>
    <property type="match status" value="1"/>
</dbReference>
<dbReference type="InterPro" id="IPR000033">
    <property type="entry name" value="LDLR_classB_rpt"/>
</dbReference>
<dbReference type="SUPFAM" id="SSF48179">
    <property type="entry name" value="6-phosphogluconate dehydrogenase C-terminal domain-like"/>
    <property type="match status" value="1"/>
</dbReference>
<evidence type="ECO:0000259" key="3">
    <source>
        <dbReference type="Pfam" id="PF02737"/>
    </source>
</evidence>
<dbReference type="GeneID" id="70231029"/>
<dbReference type="GO" id="GO:0070403">
    <property type="term" value="F:NAD+ binding"/>
    <property type="evidence" value="ECO:0007669"/>
    <property type="project" value="InterPro"/>
</dbReference>
<dbReference type="InterPro" id="IPR013328">
    <property type="entry name" value="6PGD_dom2"/>
</dbReference>
<accession>A0A9P9KJF4</accession>
<feature type="domain" description="3-hydroxyacyl-CoA dehydrogenase NAD binding" evidence="3">
    <location>
        <begin position="6"/>
        <end position="186"/>
    </location>
</feature>
<dbReference type="InterPro" id="IPR011042">
    <property type="entry name" value="6-blade_b-propeller_TolB-like"/>
</dbReference>
<sequence length="611" mass="67195">MSPIKSVAIIGCGAIGASWAALFIAQGLQVKAFDINPAAETYLRNFIRDALPVLSSTGLVKNTEAKPEDVIFSTSLQQALQDVDFVQENGPERIDFKRKLFQQIGEQLGPNVIIATSSSGLTCSSIQEGMSAAARPERCLVGHPFNPPHLIPLVEVVGGSQTSPMTIQATMTFYTTLGKKPIHLQKEVPGHVANRIQAAVMREVFHILQQDVCSVQDIDDAVSYGPGLRWGVMGPNMLFHLGGGEGGIEHFANHLLGPLQGWYAKENPVVDEDLRRKWIEGTKWAVGERGYGGLVKQRDEELVRLLNPSTSYSTIMGSLSLPRLHILDTDLSNFPDPQGRILSCYTDGSDLRTIHDQMKTMPDGITIDHQNGFMYWTNMGPTFKSNDGFIERSRLDGSERTTVVSTGTVGVYTPKQITLARQRGKLYWCDREGMKVIRCNLDGSGIEVLVSTGLTAEDRQDMCRWCVGITVDEPNGYFYWSQKGPSKGSQGRIFRAKIDDPTQVEMVFDKLPEPIDLEFDESTHSLYWTDRGDPPSGNSLNRAFIGDLTAAPEREVLARRLHETIGLALDTNAAMAYVTDLSGGVYAIDLKTKTKTVLFPELGDITGIALA</sequence>
<dbReference type="GO" id="GO:0006631">
    <property type="term" value="P:fatty acid metabolic process"/>
    <property type="evidence" value="ECO:0007669"/>
    <property type="project" value="InterPro"/>
</dbReference>
<dbReference type="SUPFAM" id="SSF63825">
    <property type="entry name" value="YWTD domain"/>
    <property type="match status" value="1"/>
</dbReference>
<keyword evidence="5" id="KW-1185">Reference proteome</keyword>
<evidence type="ECO:0000313" key="5">
    <source>
        <dbReference type="Proteomes" id="UP000720189"/>
    </source>
</evidence>
<dbReference type="Gene3D" id="3.40.50.720">
    <property type="entry name" value="NAD(P)-binding Rossmann-like Domain"/>
    <property type="match status" value="1"/>
</dbReference>
<dbReference type="AlphaFoldDB" id="A0A9P9KJF4"/>
<proteinExistence type="predicted"/>
<evidence type="ECO:0008006" key="6">
    <source>
        <dbReference type="Google" id="ProtNLM"/>
    </source>
</evidence>
<dbReference type="Pfam" id="PF00725">
    <property type="entry name" value="3HCDH"/>
    <property type="match status" value="1"/>
</dbReference>
<protein>
    <recommendedName>
        <fullName evidence="6">3-hydroxyacyl-CoA dehydrogenase</fullName>
    </recommendedName>
</protein>
<dbReference type="InterPro" id="IPR006176">
    <property type="entry name" value="3-OHacyl-CoA_DH_NAD-bd"/>
</dbReference>
<dbReference type="EMBL" id="JAGMUX010000005">
    <property type="protein sequence ID" value="KAH7259380.1"/>
    <property type="molecule type" value="Genomic_DNA"/>
</dbReference>
<dbReference type="Pfam" id="PF02737">
    <property type="entry name" value="3HCDH_N"/>
    <property type="match status" value="1"/>
</dbReference>
<dbReference type="InterPro" id="IPR036291">
    <property type="entry name" value="NAD(P)-bd_dom_sf"/>
</dbReference>
<dbReference type="SMART" id="SM00135">
    <property type="entry name" value="LY"/>
    <property type="match status" value="3"/>
</dbReference>
<dbReference type="OrthoDB" id="5958943at2759"/>
<reference evidence="4" key="1">
    <citation type="journal article" date="2021" name="Nat. Commun.">
        <title>Genetic determinants of endophytism in the Arabidopsis root mycobiome.</title>
        <authorList>
            <person name="Mesny F."/>
            <person name="Miyauchi S."/>
            <person name="Thiergart T."/>
            <person name="Pickel B."/>
            <person name="Atanasova L."/>
            <person name="Karlsson M."/>
            <person name="Huettel B."/>
            <person name="Barry K.W."/>
            <person name="Haridas S."/>
            <person name="Chen C."/>
            <person name="Bauer D."/>
            <person name="Andreopoulos W."/>
            <person name="Pangilinan J."/>
            <person name="LaButti K."/>
            <person name="Riley R."/>
            <person name="Lipzen A."/>
            <person name="Clum A."/>
            <person name="Drula E."/>
            <person name="Henrissat B."/>
            <person name="Kohler A."/>
            <person name="Grigoriev I.V."/>
            <person name="Martin F.M."/>
            <person name="Hacquard S."/>
        </authorList>
    </citation>
    <scope>NUCLEOTIDE SEQUENCE</scope>
    <source>
        <strain evidence="4">MPI-CAGE-AT-0023</strain>
    </source>
</reference>